<comment type="function">
    <text evidence="9">This protein specifically catalyzes the removal of signal peptides from prolipoproteins.</text>
</comment>
<comment type="pathway">
    <text evidence="9">Protein modification; lipoprotein biosynthesis (signal peptide cleavage).</text>
</comment>
<evidence type="ECO:0000256" key="9">
    <source>
        <dbReference type="HAMAP-Rule" id="MF_00161"/>
    </source>
</evidence>
<dbReference type="GO" id="GO:0004190">
    <property type="term" value="F:aspartic-type endopeptidase activity"/>
    <property type="evidence" value="ECO:0007669"/>
    <property type="project" value="UniProtKB-UniRule"/>
</dbReference>
<evidence type="ECO:0000256" key="11">
    <source>
        <dbReference type="SAM" id="MobiDB-lite"/>
    </source>
</evidence>
<dbReference type="UniPathway" id="UPA00665"/>
<dbReference type="HAMAP" id="MF_00161">
    <property type="entry name" value="LspA"/>
    <property type="match status" value="1"/>
</dbReference>
<evidence type="ECO:0000256" key="7">
    <source>
        <dbReference type="ARBA" id="ARBA00022989"/>
    </source>
</evidence>
<keyword evidence="2 9" id="KW-1003">Cell membrane</keyword>
<evidence type="ECO:0000313" key="13">
    <source>
        <dbReference type="Proteomes" id="UP000215332"/>
    </source>
</evidence>
<dbReference type="Pfam" id="PF01252">
    <property type="entry name" value="Peptidase_A8"/>
    <property type="match status" value="1"/>
</dbReference>
<feature type="region of interest" description="Disordered" evidence="11">
    <location>
        <begin position="164"/>
        <end position="194"/>
    </location>
</feature>
<dbReference type="Proteomes" id="UP000215332">
    <property type="component" value="Chromosome 1"/>
</dbReference>
<keyword evidence="6 9" id="KW-0378">Hydrolase</keyword>
<dbReference type="GO" id="GO:0006508">
    <property type="term" value="P:proteolysis"/>
    <property type="evidence" value="ECO:0007669"/>
    <property type="project" value="UniProtKB-KW"/>
</dbReference>
<proteinExistence type="inferred from homology"/>
<evidence type="ECO:0000313" key="12">
    <source>
        <dbReference type="EMBL" id="SNV39450.1"/>
    </source>
</evidence>
<organism evidence="12 13">
    <name type="scientific">Cutibacterium granulosum</name>
    <dbReference type="NCBI Taxonomy" id="33011"/>
    <lineage>
        <taxon>Bacteria</taxon>
        <taxon>Bacillati</taxon>
        <taxon>Actinomycetota</taxon>
        <taxon>Actinomycetes</taxon>
        <taxon>Propionibacteriales</taxon>
        <taxon>Propionibacteriaceae</taxon>
        <taxon>Cutibacterium</taxon>
    </lineage>
</organism>
<dbReference type="PANTHER" id="PTHR33695">
    <property type="entry name" value="LIPOPROTEIN SIGNAL PEPTIDASE"/>
    <property type="match status" value="1"/>
</dbReference>
<dbReference type="KEGG" id="cgrn:4412665_01768"/>
<feature type="active site" evidence="9">
    <location>
        <position position="130"/>
    </location>
</feature>
<evidence type="ECO:0000256" key="2">
    <source>
        <dbReference type="ARBA" id="ARBA00022475"/>
    </source>
</evidence>
<dbReference type="PRINTS" id="PR00781">
    <property type="entry name" value="LIPOSIGPTASE"/>
</dbReference>
<dbReference type="eggNOG" id="COG0597">
    <property type="taxonomic scope" value="Bacteria"/>
</dbReference>
<feature type="transmembrane region" description="Helical" evidence="9">
    <location>
        <begin position="70"/>
        <end position="90"/>
    </location>
</feature>
<keyword evidence="4 9" id="KW-0812">Transmembrane</keyword>
<feature type="active site" evidence="9">
    <location>
        <position position="144"/>
    </location>
</feature>
<dbReference type="AlphaFoldDB" id="A0A239WZ88"/>
<evidence type="ECO:0000256" key="1">
    <source>
        <dbReference type="ARBA" id="ARBA00006139"/>
    </source>
</evidence>
<feature type="transmembrane region" description="Helical" evidence="9">
    <location>
        <begin position="138"/>
        <end position="160"/>
    </location>
</feature>
<keyword evidence="5 9" id="KW-0064">Aspartyl protease</keyword>
<dbReference type="GO" id="GO:0005886">
    <property type="term" value="C:plasma membrane"/>
    <property type="evidence" value="ECO:0007669"/>
    <property type="project" value="UniProtKB-SubCell"/>
</dbReference>
<evidence type="ECO:0000256" key="5">
    <source>
        <dbReference type="ARBA" id="ARBA00022750"/>
    </source>
</evidence>
<protein>
    <recommendedName>
        <fullName evidence="9">Lipoprotein signal peptidase</fullName>
        <ecNumber evidence="9">3.4.23.36</ecNumber>
    </recommendedName>
    <alternativeName>
        <fullName evidence="9">Prolipoprotein signal peptidase</fullName>
    </alternativeName>
    <alternativeName>
        <fullName evidence="9">Signal peptidase II</fullName>
        <shortName evidence="9">SPase II</shortName>
    </alternativeName>
</protein>
<comment type="similarity">
    <text evidence="1 9 10">Belongs to the peptidase A8 family.</text>
</comment>
<dbReference type="EMBL" id="LT906441">
    <property type="protein sequence ID" value="SNV39450.1"/>
    <property type="molecule type" value="Genomic_DNA"/>
</dbReference>
<dbReference type="InterPro" id="IPR001872">
    <property type="entry name" value="Peptidase_A8"/>
</dbReference>
<evidence type="ECO:0000256" key="4">
    <source>
        <dbReference type="ARBA" id="ARBA00022692"/>
    </source>
</evidence>
<evidence type="ECO:0000256" key="10">
    <source>
        <dbReference type="RuleBase" id="RU004181"/>
    </source>
</evidence>
<keyword evidence="3 9" id="KW-0645">Protease</keyword>
<feature type="transmembrane region" description="Helical" evidence="9">
    <location>
        <begin position="97"/>
        <end position="118"/>
    </location>
</feature>
<keyword evidence="8 9" id="KW-0472">Membrane</keyword>
<name>A0A239WZ88_9ACTN</name>
<dbReference type="EC" id="3.4.23.36" evidence="9"/>
<evidence type="ECO:0000256" key="8">
    <source>
        <dbReference type="ARBA" id="ARBA00023136"/>
    </source>
</evidence>
<evidence type="ECO:0000256" key="6">
    <source>
        <dbReference type="ARBA" id="ARBA00022801"/>
    </source>
</evidence>
<accession>A0A239WZ88</accession>
<gene>
    <name evidence="9" type="primary">lspA</name>
    <name evidence="12" type="ORF">SAMEA4412665_01768</name>
</gene>
<keyword evidence="12" id="KW-0449">Lipoprotein</keyword>
<feature type="compositionally biased region" description="Basic and acidic residues" evidence="11">
    <location>
        <begin position="174"/>
        <end position="194"/>
    </location>
</feature>
<keyword evidence="7 9" id="KW-1133">Transmembrane helix</keyword>
<comment type="subcellular location">
    <subcellularLocation>
        <location evidence="9">Cell membrane</location>
        <topology evidence="9">Multi-pass membrane protein</topology>
    </subcellularLocation>
</comment>
<reference evidence="12 13" key="1">
    <citation type="submission" date="2017-06" db="EMBL/GenBank/DDBJ databases">
        <authorList>
            <consortium name="Pathogen Informatics"/>
        </authorList>
    </citation>
    <scope>NUCLEOTIDE SEQUENCE [LARGE SCALE GENOMIC DNA]</scope>
    <source>
        <strain evidence="12 13">NCTC11865</strain>
    </source>
</reference>
<comment type="catalytic activity">
    <reaction evidence="9">
        <text>Release of signal peptides from bacterial membrane prolipoproteins. Hydrolyzes -Xaa-Yaa-Zaa-|-(S,diacylglyceryl)Cys-, in which Xaa is hydrophobic (preferably Leu), and Yaa (Ala or Ser) and Zaa (Gly or Ala) have small, neutral side chains.</text>
        <dbReference type="EC" id="3.4.23.36"/>
    </reaction>
</comment>
<dbReference type="PANTHER" id="PTHR33695:SF1">
    <property type="entry name" value="LIPOPROTEIN SIGNAL PEPTIDASE"/>
    <property type="match status" value="1"/>
</dbReference>
<evidence type="ECO:0000256" key="3">
    <source>
        <dbReference type="ARBA" id="ARBA00022670"/>
    </source>
</evidence>
<sequence length="194" mass="20495">MSHELSGHCLSVWRATAAAIAVGGLALDQVTKALAERHLDPLNPPSCLGGFLKLQLIHNSGAAFSMGSGATMAISIFAVIALTAVLVWVMPGARHRWSLISCGMVLAGISGNLVDRIWRAPGPLRGHVVDFISLPHFAIFNVADVFITVTAVLAVVMSIFGHDDTSGSGVADARTSDRAGEEATHEHPARSRRR</sequence>
<comment type="caution">
    <text evidence="9">Lacks conserved residue(s) required for the propagation of feature annotation.</text>
</comment>